<dbReference type="EMBL" id="FQUK01000050">
    <property type="protein sequence ID" value="SHF27276.1"/>
    <property type="molecule type" value="Genomic_DNA"/>
</dbReference>
<dbReference type="InterPro" id="IPR021682">
    <property type="entry name" value="DUF2933"/>
</dbReference>
<organism evidence="2 3">
    <name type="scientific">Thermomonas hydrothermalis</name>
    <dbReference type="NCBI Taxonomy" id="213588"/>
    <lineage>
        <taxon>Bacteria</taxon>
        <taxon>Pseudomonadati</taxon>
        <taxon>Pseudomonadota</taxon>
        <taxon>Gammaproteobacteria</taxon>
        <taxon>Lysobacterales</taxon>
        <taxon>Lysobacteraceae</taxon>
        <taxon>Thermomonas</taxon>
    </lineage>
</organism>
<dbReference type="STRING" id="213588.SAMN02745204_02161"/>
<feature type="transmembrane region" description="Helical" evidence="1">
    <location>
        <begin position="45"/>
        <end position="63"/>
    </location>
</feature>
<dbReference type="AlphaFoldDB" id="A0A1M5AB52"/>
<evidence type="ECO:0000313" key="2">
    <source>
        <dbReference type="EMBL" id="SHF27276.1"/>
    </source>
</evidence>
<gene>
    <name evidence="2" type="ORF">SAMN02745204_02161</name>
</gene>
<evidence type="ECO:0000256" key="1">
    <source>
        <dbReference type="SAM" id="Phobius"/>
    </source>
</evidence>
<sequence>MNATDQEHLHDTRGQSGLNRRMRTALLMVALIGGFYLLREHWSHVAGNWVYLLLLACPLMHLLHGHGRHGALPDNRPDKEA</sequence>
<evidence type="ECO:0008006" key="4">
    <source>
        <dbReference type="Google" id="ProtNLM"/>
    </source>
</evidence>
<name>A0A1M5AB52_9GAMM</name>
<dbReference type="Proteomes" id="UP000242857">
    <property type="component" value="Unassembled WGS sequence"/>
</dbReference>
<reference evidence="3" key="1">
    <citation type="submission" date="2016-11" db="EMBL/GenBank/DDBJ databases">
        <authorList>
            <person name="Varghese N."/>
            <person name="Submissions S."/>
        </authorList>
    </citation>
    <scope>NUCLEOTIDE SEQUENCE [LARGE SCALE GENOMIC DNA]</scope>
    <source>
        <strain evidence="3">DSM 14834</strain>
    </source>
</reference>
<keyword evidence="3" id="KW-1185">Reference proteome</keyword>
<keyword evidence="1" id="KW-0472">Membrane</keyword>
<keyword evidence="1" id="KW-1133">Transmembrane helix</keyword>
<feature type="transmembrane region" description="Helical" evidence="1">
    <location>
        <begin position="21"/>
        <end position="39"/>
    </location>
</feature>
<dbReference type="Pfam" id="PF11666">
    <property type="entry name" value="DUF2933"/>
    <property type="match status" value="1"/>
</dbReference>
<proteinExistence type="predicted"/>
<protein>
    <recommendedName>
        <fullName evidence="4">DUF2933 domain-containing protein</fullName>
    </recommendedName>
</protein>
<keyword evidence="1" id="KW-0812">Transmembrane</keyword>
<accession>A0A1M5AB52</accession>
<evidence type="ECO:0000313" key="3">
    <source>
        <dbReference type="Proteomes" id="UP000242857"/>
    </source>
</evidence>